<keyword evidence="3" id="KW-0645">Protease</keyword>
<dbReference type="GO" id="GO:0005615">
    <property type="term" value="C:extracellular space"/>
    <property type="evidence" value="ECO:0007669"/>
    <property type="project" value="TreeGrafter"/>
</dbReference>
<keyword evidence="5" id="KW-0378">Hydrolase</keyword>
<evidence type="ECO:0000256" key="3">
    <source>
        <dbReference type="ARBA" id="ARBA00022670"/>
    </source>
</evidence>
<proteinExistence type="inferred from homology"/>
<evidence type="ECO:0000256" key="1">
    <source>
        <dbReference type="ARBA" id="ARBA00001947"/>
    </source>
</evidence>
<feature type="domain" description="Peptidase M14" evidence="8">
    <location>
        <begin position="73"/>
        <end position="305"/>
    </location>
</feature>
<evidence type="ECO:0000313" key="10">
    <source>
        <dbReference type="Proteomes" id="UP000494205"/>
    </source>
</evidence>
<sequence length="381" mass="43099">MTGFRLHAAVMHADSQTGYIASFAVPSPTSRITRDAPMQPLSFLPDTFAEYEDLKSILDQGSASFAIRTVCETTVRGRRFGVHTASIGSTDPQAPAIGFFGGIHGLERIGSQLVLDYMRALLARLEWDELLVRQLQSIRLVFMPIVNPGGMWAATRANPNGVDLMRNAPQNADERVPLLAGGQRVGAWLPWYRGRRGAPMEAEAAALLQVVEAELAARPLSIALDCHSGYGWTDSIWFPYARTRKLMPHLPEMYVLKTMFERSHPHHGYTFEPQSHQYLLHGDLWDFAYDRAPAPNVFLPMTLELGSWLWIKKNPRQLFSRQGFFNPVKAHRTARVLRRHANLLDFLARAVFSSQRWLPQGNRREQLLQSAIDHWYTPDTA</sequence>
<comment type="cofactor">
    <cofactor evidence="1">
        <name>Zn(2+)</name>
        <dbReference type="ChEBI" id="CHEBI:29105"/>
    </cofactor>
</comment>
<protein>
    <recommendedName>
        <fullName evidence="8">Peptidase M14 domain-containing protein</fullName>
    </recommendedName>
</protein>
<dbReference type="SUPFAM" id="SSF53187">
    <property type="entry name" value="Zn-dependent exopeptidases"/>
    <property type="match status" value="1"/>
</dbReference>
<keyword evidence="6" id="KW-0862">Zinc</keyword>
<name>A0A6J5AZW4_9BURK</name>
<evidence type="ECO:0000256" key="2">
    <source>
        <dbReference type="ARBA" id="ARBA00005988"/>
    </source>
</evidence>
<dbReference type="Proteomes" id="UP000494205">
    <property type="component" value="Unassembled WGS sequence"/>
</dbReference>
<reference evidence="9 10" key="1">
    <citation type="submission" date="2020-04" db="EMBL/GenBank/DDBJ databases">
        <authorList>
            <person name="De Canck E."/>
        </authorList>
    </citation>
    <scope>NUCLEOTIDE SEQUENCE [LARGE SCALE GENOMIC DNA]</scope>
    <source>
        <strain evidence="9 10">LMG 27174</strain>
    </source>
</reference>
<accession>A0A6J5AZW4</accession>
<dbReference type="EMBL" id="CADIJZ010000009">
    <property type="protein sequence ID" value="CAB3685944.1"/>
    <property type="molecule type" value="Genomic_DNA"/>
</dbReference>
<dbReference type="GO" id="GO:0006508">
    <property type="term" value="P:proteolysis"/>
    <property type="evidence" value="ECO:0007669"/>
    <property type="project" value="UniProtKB-KW"/>
</dbReference>
<dbReference type="PANTHER" id="PTHR11705:SF143">
    <property type="entry name" value="SLL0236 PROTEIN"/>
    <property type="match status" value="1"/>
</dbReference>
<comment type="similarity">
    <text evidence="2">Belongs to the peptidase M14 family.</text>
</comment>
<dbReference type="PANTHER" id="PTHR11705">
    <property type="entry name" value="PROTEASE FAMILY M14 CARBOXYPEPTIDASE A,B"/>
    <property type="match status" value="1"/>
</dbReference>
<gene>
    <name evidence="9" type="ORF">LMG27174_02908</name>
</gene>
<dbReference type="Gene3D" id="3.40.630.10">
    <property type="entry name" value="Zn peptidases"/>
    <property type="match status" value="1"/>
</dbReference>
<dbReference type="InterPro" id="IPR000834">
    <property type="entry name" value="Peptidase_M14"/>
</dbReference>
<organism evidence="9 10">
    <name type="scientific">Paraburkholderia rhynchosiae</name>
    <dbReference type="NCBI Taxonomy" id="487049"/>
    <lineage>
        <taxon>Bacteria</taxon>
        <taxon>Pseudomonadati</taxon>
        <taxon>Pseudomonadota</taxon>
        <taxon>Betaproteobacteria</taxon>
        <taxon>Burkholderiales</taxon>
        <taxon>Burkholderiaceae</taxon>
        <taxon>Paraburkholderia</taxon>
    </lineage>
</organism>
<keyword evidence="7" id="KW-0482">Metalloprotease</keyword>
<keyword evidence="4" id="KW-0479">Metal-binding</keyword>
<evidence type="ECO:0000259" key="8">
    <source>
        <dbReference type="Pfam" id="PF00246"/>
    </source>
</evidence>
<evidence type="ECO:0000256" key="6">
    <source>
        <dbReference type="ARBA" id="ARBA00022833"/>
    </source>
</evidence>
<evidence type="ECO:0000313" key="9">
    <source>
        <dbReference type="EMBL" id="CAB3685944.1"/>
    </source>
</evidence>
<evidence type="ECO:0000256" key="5">
    <source>
        <dbReference type="ARBA" id="ARBA00022801"/>
    </source>
</evidence>
<dbReference type="AlphaFoldDB" id="A0A6J5AZW4"/>
<dbReference type="PROSITE" id="PS00132">
    <property type="entry name" value="CARBOXYPEPT_ZN_1"/>
    <property type="match status" value="1"/>
</dbReference>
<dbReference type="Pfam" id="PF00246">
    <property type="entry name" value="Peptidase_M14"/>
    <property type="match status" value="1"/>
</dbReference>
<dbReference type="GO" id="GO:0004181">
    <property type="term" value="F:metallocarboxypeptidase activity"/>
    <property type="evidence" value="ECO:0007669"/>
    <property type="project" value="InterPro"/>
</dbReference>
<evidence type="ECO:0000256" key="7">
    <source>
        <dbReference type="ARBA" id="ARBA00023049"/>
    </source>
</evidence>
<dbReference type="GO" id="GO:0008270">
    <property type="term" value="F:zinc ion binding"/>
    <property type="evidence" value="ECO:0007669"/>
    <property type="project" value="InterPro"/>
</dbReference>
<evidence type="ECO:0000256" key="4">
    <source>
        <dbReference type="ARBA" id="ARBA00022723"/>
    </source>
</evidence>
<dbReference type="InterPro" id="IPR057246">
    <property type="entry name" value="CARBOXYPEPT_ZN_1"/>
</dbReference>